<evidence type="ECO:0000313" key="2">
    <source>
        <dbReference type="Proteomes" id="UP000305848"/>
    </source>
</evidence>
<accession>A0A4V5UV65</accession>
<protein>
    <submittedName>
        <fullName evidence="1">Uncharacterized protein</fullName>
    </submittedName>
</protein>
<name>A0A4V5UV65_9BACT</name>
<organism evidence="1 2">
    <name type="scientific">Ilyomonas limi</name>
    <dbReference type="NCBI Taxonomy" id="2575867"/>
    <lineage>
        <taxon>Bacteria</taxon>
        <taxon>Pseudomonadati</taxon>
        <taxon>Bacteroidota</taxon>
        <taxon>Chitinophagia</taxon>
        <taxon>Chitinophagales</taxon>
        <taxon>Chitinophagaceae</taxon>
        <taxon>Ilyomonas</taxon>
    </lineage>
</organism>
<dbReference type="Proteomes" id="UP000305848">
    <property type="component" value="Unassembled WGS sequence"/>
</dbReference>
<keyword evidence="2" id="KW-1185">Reference proteome</keyword>
<comment type="caution">
    <text evidence="1">The sequence shown here is derived from an EMBL/GenBank/DDBJ whole genome shotgun (WGS) entry which is preliminary data.</text>
</comment>
<dbReference type="EMBL" id="SZQL01000001">
    <property type="protein sequence ID" value="TKK71493.1"/>
    <property type="molecule type" value="Genomic_DNA"/>
</dbReference>
<proteinExistence type="predicted"/>
<dbReference type="AlphaFoldDB" id="A0A4V5UV65"/>
<gene>
    <name evidence="1" type="ORF">FC093_00250</name>
</gene>
<sequence length="69" mass="7615">MKILLEVADNKADLLLELLKDISFIKDAKQTGDTEITNPAILKSIEDYESGKVQPTPCNLEDLKALIDA</sequence>
<dbReference type="OrthoDB" id="886540at2"/>
<dbReference type="RefSeq" id="WP_137259733.1">
    <property type="nucleotide sequence ID" value="NZ_SZQL01000001.1"/>
</dbReference>
<evidence type="ECO:0000313" key="1">
    <source>
        <dbReference type="EMBL" id="TKK71493.1"/>
    </source>
</evidence>
<reference evidence="1 2" key="1">
    <citation type="submission" date="2019-05" db="EMBL/GenBank/DDBJ databases">
        <title>Panacibacter sp. strain 17mud1-8 Genome sequencing and assembly.</title>
        <authorList>
            <person name="Chhetri G."/>
        </authorList>
    </citation>
    <scope>NUCLEOTIDE SEQUENCE [LARGE SCALE GENOMIC DNA]</scope>
    <source>
        <strain evidence="1 2">17mud1-8</strain>
    </source>
</reference>